<dbReference type="EMBL" id="GBXM01051253">
    <property type="protein sequence ID" value="JAH57324.1"/>
    <property type="molecule type" value="Transcribed_RNA"/>
</dbReference>
<sequence length="42" mass="4718">MYGQRLFPLSEQTYLILGDVHMIHWSSLGTPMKLDASLSPSP</sequence>
<evidence type="ECO:0000313" key="1">
    <source>
        <dbReference type="EMBL" id="JAH57324.1"/>
    </source>
</evidence>
<proteinExistence type="predicted"/>
<protein>
    <submittedName>
        <fullName evidence="1">Uncharacterized protein</fullName>
    </submittedName>
</protein>
<reference evidence="1" key="2">
    <citation type="journal article" date="2015" name="Fish Shellfish Immunol.">
        <title>Early steps in the European eel (Anguilla anguilla)-Vibrio vulnificus interaction in the gills: Role of the RtxA13 toxin.</title>
        <authorList>
            <person name="Callol A."/>
            <person name="Pajuelo D."/>
            <person name="Ebbesson L."/>
            <person name="Teles M."/>
            <person name="MacKenzie S."/>
            <person name="Amaro C."/>
        </authorList>
    </citation>
    <scope>NUCLEOTIDE SEQUENCE</scope>
</reference>
<organism evidence="1">
    <name type="scientific">Anguilla anguilla</name>
    <name type="common">European freshwater eel</name>
    <name type="synonym">Muraena anguilla</name>
    <dbReference type="NCBI Taxonomy" id="7936"/>
    <lineage>
        <taxon>Eukaryota</taxon>
        <taxon>Metazoa</taxon>
        <taxon>Chordata</taxon>
        <taxon>Craniata</taxon>
        <taxon>Vertebrata</taxon>
        <taxon>Euteleostomi</taxon>
        <taxon>Actinopterygii</taxon>
        <taxon>Neopterygii</taxon>
        <taxon>Teleostei</taxon>
        <taxon>Anguilliformes</taxon>
        <taxon>Anguillidae</taxon>
        <taxon>Anguilla</taxon>
    </lineage>
</organism>
<dbReference type="AlphaFoldDB" id="A0A0E9TUH8"/>
<name>A0A0E9TUH8_ANGAN</name>
<reference evidence="1" key="1">
    <citation type="submission" date="2014-11" db="EMBL/GenBank/DDBJ databases">
        <authorList>
            <person name="Amaro Gonzalez C."/>
        </authorList>
    </citation>
    <scope>NUCLEOTIDE SEQUENCE</scope>
</reference>
<accession>A0A0E9TUH8</accession>